<accession>A0ABN7LRJ1</accession>
<gene>
    <name evidence="1" type="ORF">NSPZN2_30657</name>
</gene>
<dbReference type="RefSeq" id="WP_213042787.1">
    <property type="nucleotide sequence ID" value="NZ_CAJNBJ010000016.1"/>
</dbReference>
<sequence length="168" mass="19092">MNDFAARRMTQRYVQQFMASPDRLFPLLCPVREYEWVESWQCEMLYSASGVAEKNCVFRTHVPGDSSDDVWVISRHDPYSLVEFVRVNPLRVISLSIALIDNGDGTTTANNEQVLTALTPDGNRILDGITDTFVFEMRMGEAMLNHYLTTGKRLPLKDAVARAKSLEQ</sequence>
<dbReference type="Proteomes" id="UP000675880">
    <property type="component" value="Unassembled WGS sequence"/>
</dbReference>
<keyword evidence="2" id="KW-1185">Reference proteome</keyword>
<protein>
    <submittedName>
        <fullName evidence="1">Uncharacterized protein</fullName>
    </submittedName>
</protein>
<evidence type="ECO:0000313" key="2">
    <source>
        <dbReference type="Proteomes" id="UP000675880"/>
    </source>
</evidence>
<reference evidence="1 2" key="1">
    <citation type="submission" date="2021-02" db="EMBL/GenBank/DDBJ databases">
        <authorList>
            <person name="Han P."/>
        </authorList>
    </citation>
    <scope>NUCLEOTIDE SEQUENCE [LARGE SCALE GENOMIC DNA]</scope>
    <source>
        <strain evidence="1">Candidatus Nitrospira sp. ZN2</strain>
    </source>
</reference>
<comment type="caution">
    <text evidence="1">The sequence shown here is derived from an EMBL/GenBank/DDBJ whole genome shotgun (WGS) entry which is preliminary data.</text>
</comment>
<proteinExistence type="predicted"/>
<name>A0ABN7LRJ1_9BACT</name>
<evidence type="ECO:0000313" key="1">
    <source>
        <dbReference type="EMBL" id="CAE6761264.1"/>
    </source>
</evidence>
<dbReference type="EMBL" id="CAJNBJ010000016">
    <property type="protein sequence ID" value="CAE6761264.1"/>
    <property type="molecule type" value="Genomic_DNA"/>
</dbReference>
<organism evidence="1 2">
    <name type="scientific">Nitrospira defluvii</name>
    <dbReference type="NCBI Taxonomy" id="330214"/>
    <lineage>
        <taxon>Bacteria</taxon>
        <taxon>Pseudomonadati</taxon>
        <taxon>Nitrospirota</taxon>
        <taxon>Nitrospiria</taxon>
        <taxon>Nitrospirales</taxon>
        <taxon>Nitrospiraceae</taxon>
        <taxon>Nitrospira</taxon>
    </lineage>
</organism>